<feature type="compositionally biased region" description="Polar residues" evidence="1">
    <location>
        <begin position="19"/>
        <end position="29"/>
    </location>
</feature>
<feature type="compositionally biased region" description="Polar residues" evidence="1">
    <location>
        <begin position="130"/>
        <end position="140"/>
    </location>
</feature>
<feature type="region of interest" description="Disordered" evidence="1">
    <location>
        <begin position="1"/>
        <end position="30"/>
    </location>
</feature>
<feature type="region of interest" description="Disordered" evidence="1">
    <location>
        <begin position="114"/>
        <end position="149"/>
    </location>
</feature>
<keyword evidence="3" id="KW-1185">Reference proteome</keyword>
<comment type="caution">
    <text evidence="2">The sequence shown here is derived from an EMBL/GenBank/DDBJ whole genome shotgun (WGS) entry which is preliminary data.</text>
</comment>
<evidence type="ECO:0000313" key="2">
    <source>
        <dbReference type="EMBL" id="MCS7484430.1"/>
    </source>
</evidence>
<feature type="region of interest" description="Disordered" evidence="1">
    <location>
        <begin position="58"/>
        <end position="98"/>
    </location>
</feature>
<sequence>MPECPTRVPPSQERPQGPSPHQSATSVGGTATCGVTIRSTEEAARIFAPVSAVPRLRKTAANRARSPALWHSVPPAGPIERVSDQCRSTRGSAPPTCPSACRLQIASSAVVAELTRPAGSSSRSRSTRSHGNPVTCSTSLPEMVVEALE</sequence>
<evidence type="ECO:0000313" key="3">
    <source>
        <dbReference type="Proteomes" id="UP001141259"/>
    </source>
</evidence>
<dbReference type="EMBL" id="JANYMP010000046">
    <property type="protein sequence ID" value="MCS7484430.1"/>
    <property type="molecule type" value="Genomic_DNA"/>
</dbReference>
<proteinExistence type="predicted"/>
<reference evidence="2" key="1">
    <citation type="submission" date="2022-08" db="EMBL/GenBank/DDBJ databases">
        <authorList>
            <person name="Tistechok S."/>
            <person name="Samborskyy M."/>
            <person name="Roman I."/>
        </authorList>
    </citation>
    <scope>NUCLEOTIDE SEQUENCE</scope>
    <source>
        <strain evidence="2">DSM 103496</strain>
    </source>
</reference>
<evidence type="ECO:0000256" key="1">
    <source>
        <dbReference type="SAM" id="MobiDB-lite"/>
    </source>
</evidence>
<dbReference type="Proteomes" id="UP001141259">
    <property type="component" value="Unassembled WGS sequence"/>
</dbReference>
<organism evidence="2 3">
    <name type="scientific">Umezawaea endophytica</name>
    <dbReference type="NCBI Taxonomy" id="1654476"/>
    <lineage>
        <taxon>Bacteria</taxon>
        <taxon>Bacillati</taxon>
        <taxon>Actinomycetota</taxon>
        <taxon>Actinomycetes</taxon>
        <taxon>Pseudonocardiales</taxon>
        <taxon>Pseudonocardiaceae</taxon>
        <taxon>Umezawaea</taxon>
    </lineage>
</organism>
<protein>
    <submittedName>
        <fullName evidence="2">Uncharacterized protein</fullName>
    </submittedName>
</protein>
<gene>
    <name evidence="2" type="ORF">NZH93_47015</name>
</gene>
<name>A0A9X2VXD7_9PSEU</name>
<accession>A0A9X2VXD7</accession>
<dbReference type="AlphaFoldDB" id="A0A9X2VXD7"/>